<dbReference type="Gene3D" id="1.10.287.950">
    <property type="entry name" value="Methyl-accepting chemotaxis protein"/>
    <property type="match status" value="1"/>
</dbReference>
<keyword evidence="2 4" id="KW-0807">Transducer</keyword>
<dbReference type="InterPro" id="IPR003660">
    <property type="entry name" value="HAMP_dom"/>
</dbReference>
<dbReference type="SMART" id="SM00304">
    <property type="entry name" value="HAMP"/>
    <property type="match status" value="1"/>
</dbReference>
<evidence type="ECO:0000313" key="8">
    <source>
        <dbReference type="Proteomes" id="UP001575181"/>
    </source>
</evidence>
<evidence type="ECO:0000256" key="2">
    <source>
        <dbReference type="ARBA" id="ARBA00023224"/>
    </source>
</evidence>
<evidence type="ECO:0000256" key="4">
    <source>
        <dbReference type="PROSITE-ProRule" id="PRU00284"/>
    </source>
</evidence>
<dbReference type="CDD" id="cd06225">
    <property type="entry name" value="HAMP"/>
    <property type="match status" value="1"/>
</dbReference>
<evidence type="ECO:0000259" key="6">
    <source>
        <dbReference type="PROSITE" id="PS50885"/>
    </source>
</evidence>
<dbReference type="Pfam" id="PF13682">
    <property type="entry name" value="CZB"/>
    <property type="match status" value="1"/>
</dbReference>
<protein>
    <submittedName>
        <fullName evidence="7">Methyl-accepting chemotaxis protein</fullName>
    </submittedName>
</protein>
<dbReference type="PANTHER" id="PTHR32089:SF112">
    <property type="entry name" value="LYSOZYME-LIKE PROTEIN-RELATED"/>
    <property type="match status" value="1"/>
</dbReference>
<dbReference type="InterPro" id="IPR025991">
    <property type="entry name" value="Chemoreceptor_zinc-bind_dom"/>
</dbReference>
<evidence type="ECO:0000259" key="5">
    <source>
        <dbReference type="PROSITE" id="PS50111"/>
    </source>
</evidence>
<proteinExistence type="inferred from homology"/>
<reference evidence="7 8" key="1">
    <citation type="submission" date="2024-08" db="EMBL/GenBank/DDBJ databases">
        <title>Whole-genome sequencing of halo(alkali)philic microorganisms from hypersaline lakes.</title>
        <authorList>
            <person name="Sorokin D.Y."/>
            <person name="Merkel A.Y."/>
            <person name="Messina E."/>
            <person name="Yakimov M."/>
        </authorList>
    </citation>
    <scope>NUCLEOTIDE SEQUENCE [LARGE SCALE GENOMIC DNA]</scope>
    <source>
        <strain evidence="7 8">Cl-TMA</strain>
    </source>
</reference>
<evidence type="ECO:0000313" key="7">
    <source>
        <dbReference type="EMBL" id="MFA9461086.1"/>
    </source>
</evidence>
<sequence length="449" mass="49342">MASMLPGILVGLVLGWLMAGVLWGVRRWRGDNLSVLRERVETAGEGDLTVQIPEDGRGEQGKLAGAFRDMLASLRSVFHDWRSQTATLINTGEQLSASAWEIGKSAQNSSSRVEEVGHSAKEVNQVVQDVANNINEVSKSASEATSSMQSGIESVEKASQQINQLKTAGERVDEIMGLIQSIAKKTDLLALNAAIEAANAGEAGHGFAVVADEVRKLAEQTSEATQSVNEVVEEVRTRSNESVQAMKEVQDQMGQVLTTIEHTDQSANQIASAAEELSATMSETTENIGEVQSNVEVVADKVTFIEDAAQQLNEMAFGLQNGLAKFMLEEGESDENVTWVDFELEKSSHHAWKTRLRNLLQARNSLSEQEAPDTHECRLGIWLANEGMPNYGSDATIQQFNRDHKALHDEIKQVIRLNNSGRSQEAWQHYNQFEDTCDRMLKTMESLTG</sequence>
<feature type="domain" description="Methyl-accepting transducer" evidence="5">
    <location>
        <begin position="84"/>
        <end position="306"/>
    </location>
</feature>
<evidence type="ECO:0000256" key="3">
    <source>
        <dbReference type="ARBA" id="ARBA00029447"/>
    </source>
</evidence>
<feature type="domain" description="HAMP" evidence="6">
    <location>
        <begin position="27"/>
        <end position="79"/>
    </location>
</feature>
<organism evidence="7 8">
    <name type="scientific">Thiohalorhabdus methylotrophus</name>
    <dbReference type="NCBI Taxonomy" id="3242694"/>
    <lineage>
        <taxon>Bacteria</taxon>
        <taxon>Pseudomonadati</taxon>
        <taxon>Pseudomonadota</taxon>
        <taxon>Gammaproteobacteria</taxon>
        <taxon>Thiohalorhabdales</taxon>
        <taxon>Thiohalorhabdaceae</taxon>
        <taxon>Thiohalorhabdus</taxon>
    </lineage>
</organism>
<comment type="similarity">
    <text evidence="3">Belongs to the methyl-accepting chemotaxis (MCP) protein family.</text>
</comment>
<accession>A0ABV4TUT0</accession>
<dbReference type="PANTHER" id="PTHR32089">
    <property type="entry name" value="METHYL-ACCEPTING CHEMOTAXIS PROTEIN MCPB"/>
    <property type="match status" value="1"/>
</dbReference>
<comment type="caution">
    <text evidence="7">The sequence shown here is derived from an EMBL/GenBank/DDBJ whole genome shotgun (WGS) entry which is preliminary data.</text>
</comment>
<dbReference type="Gene3D" id="1.20.120.30">
    <property type="entry name" value="Aspartate receptor, ligand-binding domain"/>
    <property type="match status" value="1"/>
</dbReference>
<comment type="subcellular location">
    <subcellularLocation>
        <location evidence="1">Membrane</location>
    </subcellularLocation>
</comment>
<dbReference type="PROSITE" id="PS50111">
    <property type="entry name" value="CHEMOTAXIS_TRANSDUC_2"/>
    <property type="match status" value="1"/>
</dbReference>
<evidence type="ECO:0000256" key="1">
    <source>
        <dbReference type="ARBA" id="ARBA00004370"/>
    </source>
</evidence>
<dbReference type="Proteomes" id="UP001575181">
    <property type="component" value="Unassembled WGS sequence"/>
</dbReference>
<gene>
    <name evidence="7" type="ORF">ACERLL_09645</name>
</gene>
<dbReference type="SUPFAM" id="SSF58104">
    <property type="entry name" value="Methyl-accepting chemotaxis protein (MCP) signaling domain"/>
    <property type="match status" value="1"/>
</dbReference>
<dbReference type="InterPro" id="IPR004090">
    <property type="entry name" value="Chemotax_Me-accpt_rcpt"/>
</dbReference>
<dbReference type="PRINTS" id="PR00260">
    <property type="entry name" value="CHEMTRNSDUCR"/>
</dbReference>
<dbReference type="Pfam" id="PF00672">
    <property type="entry name" value="HAMP"/>
    <property type="match status" value="1"/>
</dbReference>
<dbReference type="EMBL" id="JBGUAW010000006">
    <property type="protein sequence ID" value="MFA9461086.1"/>
    <property type="molecule type" value="Genomic_DNA"/>
</dbReference>
<name>A0ABV4TUT0_9GAMM</name>
<dbReference type="InterPro" id="IPR004089">
    <property type="entry name" value="MCPsignal_dom"/>
</dbReference>
<dbReference type="SMART" id="SM00283">
    <property type="entry name" value="MA"/>
    <property type="match status" value="1"/>
</dbReference>
<keyword evidence="8" id="KW-1185">Reference proteome</keyword>
<dbReference type="PROSITE" id="PS50885">
    <property type="entry name" value="HAMP"/>
    <property type="match status" value="1"/>
</dbReference>
<dbReference type="Pfam" id="PF00015">
    <property type="entry name" value="MCPsignal"/>
    <property type="match status" value="1"/>
</dbReference>